<feature type="compositionally biased region" description="Acidic residues" evidence="10">
    <location>
        <begin position="451"/>
        <end position="463"/>
    </location>
</feature>
<feature type="compositionally biased region" description="Low complexity" evidence="10">
    <location>
        <begin position="592"/>
        <end position="601"/>
    </location>
</feature>
<keyword evidence="8" id="KW-0539">Nucleus</keyword>
<dbReference type="SMART" id="SM00355">
    <property type="entry name" value="ZnF_C2H2"/>
    <property type="match status" value="2"/>
</dbReference>
<feature type="domain" description="C2H2-type" evidence="11">
    <location>
        <begin position="682"/>
        <end position="712"/>
    </location>
</feature>
<keyword evidence="4 9" id="KW-0863">Zinc-finger</keyword>
<evidence type="ECO:0000313" key="13">
    <source>
        <dbReference type="Proteomes" id="UP001063166"/>
    </source>
</evidence>
<dbReference type="PANTHER" id="PTHR47428">
    <property type="entry name" value="REGULATORY PROTEIN MIG1-RELATED"/>
    <property type="match status" value="1"/>
</dbReference>
<keyword evidence="3" id="KW-0677">Repeat</keyword>
<evidence type="ECO:0000256" key="8">
    <source>
        <dbReference type="ARBA" id="ARBA00023242"/>
    </source>
</evidence>
<evidence type="ECO:0000256" key="2">
    <source>
        <dbReference type="ARBA" id="ARBA00022723"/>
    </source>
</evidence>
<evidence type="ECO:0000256" key="6">
    <source>
        <dbReference type="ARBA" id="ARBA00023015"/>
    </source>
</evidence>
<feature type="compositionally biased region" description="Pro residues" evidence="10">
    <location>
        <begin position="317"/>
        <end position="334"/>
    </location>
</feature>
<evidence type="ECO:0000256" key="7">
    <source>
        <dbReference type="ARBA" id="ARBA00023163"/>
    </source>
</evidence>
<dbReference type="GO" id="GO:0000978">
    <property type="term" value="F:RNA polymerase II cis-regulatory region sequence-specific DNA binding"/>
    <property type="evidence" value="ECO:0007669"/>
    <property type="project" value="TreeGrafter"/>
</dbReference>
<dbReference type="PROSITE" id="PS00028">
    <property type="entry name" value="ZINC_FINGER_C2H2_1"/>
    <property type="match status" value="2"/>
</dbReference>
<dbReference type="Proteomes" id="UP001063166">
    <property type="component" value="Unassembled WGS sequence"/>
</dbReference>
<gene>
    <name evidence="12" type="ORF">LshimejAT787_1401920</name>
</gene>
<accession>A0A9P3PVG4</accession>
<organism evidence="12 13">
    <name type="scientific">Lyophyllum shimeji</name>
    <name type="common">Hon-shimeji</name>
    <name type="synonym">Tricholoma shimeji</name>
    <dbReference type="NCBI Taxonomy" id="47721"/>
    <lineage>
        <taxon>Eukaryota</taxon>
        <taxon>Fungi</taxon>
        <taxon>Dikarya</taxon>
        <taxon>Basidiomycota</taxon>
        <taxon>Agaricomycotina</taxon>
        <taxon>Agaricomycetes</taxon>
        <taxon>Agaricomycetidae</taxon>
        <taxon>Agaricales</taxon>
        <taxon>Tricholomatineae</taxon>
        <taxon>Lyophyllaceae</taxon>
        <taxon>Lyophyllum</taxon>
    </lineage>
</organism>
<keyword evidence="5" id="KW-0862">Zinc</keyword>
<dbReference type="EMBL" id="BRPK01000014">
    <property type="protein sequence ID" value="GLB43680.1"/>
    <property type="molecule type" value="Genomic_DNA"/>
</dbReference>
<feature type="region of interest" description="Disordered" evidence="10">
    <location>
        <begin position="1"/>
        <end position="58"/>
    </location>
</feature>
<sequence length="746" mass="82344">MASLNFSYIDASPHSVRPSPMSDPVSPTYTSYSAPSPFSSGSSASYPNLSPVSEPFDTVADSHHCQTANTMEDYTAGYAPPSGSQPIYNDLDYITPQDFEYNMDNWSASELAITVKGQPPPPPPSQQFHQHPPYRTVRSEDLPNEVERMKNLALYIPPSPTTFHHHQQPSPVLIHSPVPVVPSNVPPHHSPSLADHPPHTSVQQPRRIQVQTQFLDVEVDSKWRTGPSTIHHTPYPPTYAHSHSHSVSVGQSYPPVHGDPSQAPTMRRAVSDYSSHVSSSGLRIKQEDTDMYSGLGPYGGQHTHSPQTHIFDLSVPVKPPFPGQPPPVQAPPLSPTYYSRRQPDQLNQPHQPPQQTYAIQPAELSPVEPHPVFDASSLDVGYTAEVTYEQAGYASDSGYVEVCNPQFVSGVDGSEKVEIVHSERGSDVDDSWDARHRCLEHEYTEVATEAADADADGEDDVEDSYSHTGYAPPPQQQHQLADTASQRGVSPGSREEQKARPDNTQGDDGDDNDESPESEDDDSHDPEFVLRRPRRHTSTSYSYTEGRNLRSTRYNPYPSASLTARYSDGHQSQPPSQNEYASQHIRPRRSYSHTSLSPSPSEHYAPLSQGTNMPRRRSRPCATLPIPVPVPNLTKKSRGRRVPTMEDFQGEDGAAQPPAAKSAGGSRKKGAAAAAAKGMRTYTCDVDGCGKLFARGEHLKRHIRSIHTYEKPHRCPYPGCGKDFSRHDNLGQHMRVHKDYVPPDKA</sequence>
<evidence type="ECO:0000313" key="12">
    <source>
        <dbReference type="EMBL" id="GLB43680.1"/>
    </source>
</evidence>
<evidence type="ECO:0000256" key="5">
    <source>
        <dbReference type="ARBA" id="ARBA00022833"/>
    </source>
</evidence>
<reference evidence="12" key="1">
    <citation type="submission" date="2022-07" db="EMBL/GenBank/DDBJ databases">
        <title>The genome of Lyophyllum shimeji provides insight into the initial evolution of ectomycorrhizal fungal genome.</title>
        <authorList>
            <person name="Kobayashi Y."/>
            <person name="Shibata T."/>
            <person name="Hirakawa H."/>
            <person name="Shigenobu S."/>
            <person name="Nishiyama T."/>
            <person name="Yamada A."/>
            <person name="Hasebe M."/>
            <person name="Kawaguchi M."/>
        </authorList>
    </citation>
    <scope>NUCLEOTIDE SEQUENCE</scope>
    <source>
        <strain evidence="12">AT787</strain>
    </source>
</reference>
<evidence type="ECO:0000256" key="1">
    <source>
        <dbReference type="ARBA" id="ARBA00004123"/>
    </source>
</evidence>
<evidence type="ECO:0000259" key="11">
    <source>
        <dbReference type="PROSITE" id="PS50157"/>
    </source>
</evidence>
<feature type="compositionally biased region" description="Low complexity" evidence="10">
    <location>
        <begin position="26"/>
        <end position="47"/>
    </location>
</feature>
<dbReference type="AlphaFoldDB" id="A0A9P3PVG4"/>
<dbReference type="Pfam" id="PF00096">
    <property type="entry name" value="zf-C2H2"/>
    <property type="match status" value="2"/>
</dbReference>
<keyword evidence="6" id="KW-0805">Transcription regulation</keyword>
<dbReference type="PANTHER" id="PTHR47428:SF1">
    <property type="entry name" value="REGULATORY PROTEIN MIG1-RELATED"/>
    <property type="match status" value="1"/>
</dbReference>
<feature type="region of interest" description="Disordered" evidence="10">
    <location>
        <begin position="184"/>
        <end position="203"/>
    </location>
</feature>
<keyword evidence="7" id="KW-0804">Transcription</keyword>
<feature type="domain" description="C2H2-type" evidence="11">
    <location>
        <begin position="713"/>
        <end position="742"/>
    </location>
</feature>
<dbReference type="GO" id="GO:0008270">
    <property type="term" value="F:zinc ion binding"/>
    <property type="evidence" value="ECO:0007669"/>
    <property type="project" value="UniProtKB-KW"/>
</dbReference>
<dbReference type="InterPro" id="IPR051007">
    <property type="entry name" value="creA/MIG_C2H2-ZnF"/>
</dbReference>
<keyword evidence="2" id="KW-0479">Metal-binding</keyword>
<proteinExistence type="predicted"/>
<dbReference type="FunFam" id="3.30.160.60:FF:000125">
    <property type="entry name" value="Putative zinc finger protein 143"/>
    <property type="match status" value="2"/>
</dbReference>
<feature type="compositionally biased region" description="Polar residues" evidence="10">
    <location>
        <begin position="336"/>
        <end position="354"/>
    </location>
</feature>
<dbReference type="GO" id="GO:0005634">
    <property type="term" value="C:nucleus"/>
    <property type="evidence" value="ECO:0007669"/>
    <property type="project" value="UniProtKB-SubCell"/>
</dbReference>
<dbReference type="GO" id="GO:0000433">
    <property type="term" value="P:carbon catabolite repression of transcription from RNA polymerase II promoter by glucose"/>
    <property type="evidence" value="ECO:0007669"/>
    <property type="project" value="TreeGrafter"/>
</dbReference>
<keyword evidence="13" id="KW-1185">Reference proteome</keyword>
<feature type="compositionally biased region" description="Polar residues" evidence="10">
    <location>
        <begin position="538"/>
        <end position="581"/>
    </location>
</feature>
<evidence type="ECO:0000256" key="9">
    <source>
        <dbReference type="PROSITE-ProRule" id="PRU00042"/>
    </source>
</evidence>
<dbReference type="PROSITE" id="PS50157">
    <property type="entry name" value="ZINC_FINGER_C2H2_2"/>
    <property type="match status" value="2"/>
</dbReference>
<dbReference type="OrthoDB" id="6365676at2759"/>
<feature type="region of interest" description="Disordered" evidence="10">
    <location>
        <begin position="443"/>
        <end position="667"/>
    </location>
</feature>
<feature type="compositionally biased region" description="Polar residues" evidence="10">
    <location>
        <begin position="476"/>
        <end position="488"/>
    </location>
</feature>
<comment type="subcellular location">
    <subcellularLocation>
        <location evidence="1">Nucleus</location>
    </subcellularLocation>
</comment>
<comment type="caution">
    <text evidence="12">The sequence shown here is derived from an EMBL/GenBank/DDBJ whole genome shotgun (WGS) entry which is preliminary data.</text>
</comment>
<dbReference type="GO" id="GO:0000981">
    <property type="term" value="F:DNA-binding transcription factor activity, RNA polymerase II-specific"/>
    <property type="evidence" value="ECO:0007669"/>
    <property type="project" value="UniProtKB-ARBA"/>
</dbReference>
<evidence type="ECO:0000256" key="10">
    <source>
        <dbReference type="SAM" id="MobiDB-lite"/>
    </source>
</evidence>
<evidence type="ECO:0000256" key="4">
    <source>
        <dbReference type="ARBA" id="ARBA00022771"/>
    </source>
</evidence>
<dbReference type="Gene3D" id="3.30.160.60">
    <property type="entry name" value="Classic Zinc Finger"/>
    <property type="match status" value="2"/>
</dbReference>
<protein>
    <submittedName>
        <fullName evidence="12">Zinc finger, C2H2 type</fullName>
    </submittedName>
</protein>
<dbReference type="InterPro" id="IPR036236">
    <property type="entry name" value="Znf_C2H2_sf"/>
</dbReference>
<dbReference type="InterPro" id="IPR013087">
    <property type="entry name" value="Znf_C2H2_type"/>
</dbReference>
<feature type="region of interest" description="Disordered" evidence="10">
    <location>
        <begin position="312"/>
        <end position="354"/>
    </location>
</feature>
<dbReference type="SUPFAM" id="SSF57667">
    <property type="entry name" value="beta-beta-alpha zinc fingers"/>
    <property type="match status" value="1"/>
</dbReference>
<feature type="compositionally biased region" description="Acidic residues" evidence="10">
    <location>
        <begin position="505"/>
        <end position="524"/>
    </location>
</feature>
<dbReference type="GO" id="GO:0005737">
    <property type="term" value="C:cytoplasm"/>
    <property type="evidence" value="ECO:0007669"/>
    <property type="project" value="TreeGrafter"/>
</dbReference>
<name>A0A9P3PVG4_LYOSH</name>
<evidence type="ECO:0000256" key="3">
    <source>
        <dbReference type="ARBA" id="ARBA00022737"/>
    </source>
</evidence>